<evidence type="ECO:0000256" key="4">
    <source>
        <dbReference type="ARBA" id="ARBA00022664"/>
    </source>
</evidence>
<dbReference type="Pfam" id="PF21369">
    <property type="entry name" value="STL11_N"/>
    <property type="match status" value="1"/>
</dbReference>
<protein>
    <recommendedName>
        <fullName evidence="3">Pre-mRNA-splicing factor SLT11</fullName>
    </recommendedName>
</protein>
<keyword evidence="6" id="KW-0694">RNA-binding</keyword>
<evidence type="ECO:0000313" key="12">
    <source>
        <dbReference type="EMBL" id="KTA96794.1"/>
    </source>
</evidence>
<dbReference type="AlphaFoldDB" id="A0A0W0D4J7"/>
<keyword evidence="5" id="KW-0747">Spliceosome</keyword>
<organism evidence="13 14">
    <name type="scientific">Candida glabrata</name>
    <name type="common">Yeast</name>
    <name type="synonym">Torulopsis glabrata</name>
    <dbReference type="NCBI Taxonomy" id="5478"/>
    <lineage>
        <taxon>Eukaryota</taxon>
        <taxon>Fungi</taxon>
        <taxon>Dikarya</taxon>
        <taxon>Ascomycota</taxon>
        <taxon>Saccharomycotina</taxon>
        <taxon>Saccharomycetes</taxon>
        <taxon>Saccharomycetales</taxon>
        <taxon>Saccharomycetaceae</taxon>
        <taxon>Nakaseomyces</taxon>
    </lineage>
</organism>
<dbReference type="GO" id="GO:0000398">
    <property type="term" value="P:mRNA splicing, via spliceosome"/>
    <property type="evidence" value="ECO:0007669"/>
    <property type="project" value="EnsemblFungi"/>
</dbReference>
<evidence type="ECO:0000256" key="9">
    <source>
        <dbReference type="ARBA" id="ARBA00025609"/>
    </source>
</evidence>
<evidence type="ECO:0000256" key="8">
    <source>
        <dbReference type="ARBA" id="ARBA00023242"/>
    </source>
</evidence>
<dbReference type="InterPro" id="IPR048995">
    <property type="entry name" value="STL11/RBM22-like_N"/>
</dbReference>
<evidence type="ECO:0000256" key="1">
    <source>
        <dbReference type="ARBA" id="ARBA00004123"/>
    </source>
</evidence>
<evidence type="ECO:0000256" key="2">
    <source>
        <dbReference type="ARBA" id="ARBA00007781"/>
    </source>
</evidence>
<evidence type="ECO:0000256" key="5">
    <source>
        <dbReference type="ARBA" id="ARBA00022728"/>
    </source>
</evidence>
<dbReference type="EMBL" id="LLZZ01000167">
    <property type="protein sequence ID" value="KTA96794.1"/>
    <property type="molecule type" value="Genomic_DNA"/>
</dbReference>
<dbReference type="GO" id="GO:0000974">
    <property type="term" value="C:Prp19 complex"/>
    <property type="evidence" value="ECO:0007669"/>
    <property type="project" value="EnsemblFungi"/>
</dbReference>
<feature type="domain" description="STL11/RBM22-like N-terminal" evidence="11">
    <location>
        <begin position="12"/>
        <end position="131"/>
    </location>
</feature>
<dbReference type="VEuPathDB" id="FungiDB:CAGL0L07458g"/>
<dbReference type="InterPro" id="IPR039171">
    <property type="entry name" value="Cwc2/Slt11"/>
</dbReference>
<feature type="compositionally biased region" description="Basic residues" evidence="10">
    <location>
        <begin position="346"/>
        <end position="364"/>
    </location>
</feature>
<evidence type="ECO:0000259" key="11">
    <source>
        <dbReference type="Pfam" id="PF21369"/>
    </source>
</evidence>
<dbReference type="VEuPathDB" id="FungiDB:GWK60_L07755"/>
<dbReference type="VEuPathDB" id="FungiDB:GVI51_L07337"/>
<evidence type="ECO:0000256" key="6">
    <source>
        <dbReference type="ARBA" id="ARBA00022884"/>
    </source>
</evidence>
<reference evidence="13 14" key="1">
    <citation type="submission" date="2015-10" db="EMBL/GenBank/DDBJ databases">
        <title>Draft genomes sequences of Candida glabrata isolates 1A, 1B, 2A, 2B, 3A and 3B.</title>
        <authorList>
            <person name="Haavelsrud O.E."/>
            <person name="Gaustad P."/>
        </authorList>
    </citation>
    <scope>NUCLEOTIDE SEQUENCE [LARGE SCALE GENOMIC DNA]</scope>
    <source>
        <strain evidence="13">910700640</strain>
    </source>
</reference>
<dbReference type="SMR" id="A0A0W0D4J7"/>
<name>A0A0W0D4J7_CANGB</name>
<dbReference type="OMA" id="RNVCQCC"/>
<sequence length="364" mass="41454">MNKLILGSEEVPQICEKCLGTSNTNENIRMNEVPNGAACKICTLPYTLYHFKKSHRSADIIKTLICKKCAIQRNVCQCCMLDMKLHISIQLRDKLMSIVSGKETITEEAKNIMMKKFIAMKGGSLGSADLTRNVDSIEDILLNLREKLEGKPLNDENEPISALQNKELGDNPHLKSVDIQPYWDKFPLQETFPNAIQIPKGNDSFKSFFIYNIDSSVPEWKISDKITELLGSDSWKTKESIPIIINHKAMCGAFRIGNNELSEKFLQTINNSDNMIRINRSNGLRRGILKVDHFQLFIIPWKQGFSVESFGRTPNESKKIAFALREIIVEEMGGFKDKNDRCKAKEKPKKITKKSKKRVKSIKI</sequence>
<dbReference type="Proteomes" id="UP000054886">
    <property type="component" value="Unassembled WGS sequence"/>
</dbReference>
<evidence type="ECO:0000256" key="7">
    <source>
        <dbReference type="ARBA" id="ARBA00023187"/>
    </source>
</evidence>
<keyword evidence="7" id="KW-0508">mRNA splicing</keyword>
<proteinExistence type="inferred from homology"/>
<dbReference type="PANTHER" id="PTHR14089:SF6">
    <property type="entry name" value="PRE-MRNA-SPLICING FACTOR RBM22"/>
    <property type="match status" value="1"/>
</dbReference>
<keyword evidence="4" id="KW-0507">mRNA processing</keyword>
<comment type="similarity">
    <text evidence="2">Belongs to the SLT11 family.</text>
</comment>
<dbReference type="CDD" id="cd12265">
    <property type="entry name" value="RRM_SLT11"/>
    <property type="match status" value="1"/>
</dbReference>
<evidence type="ECO:0000313" key="13">
    <source>
        <dbReference type="EMBL" id="KTA98447.1"/>
    </source>
</evidence>
<keyword evidence="8" id="KW-0539">Nucleus</keyword>
<evidence type="ECO:0000256" key="10">
    <source>
        <dbReference type="SAM" id="MobiDB-lite"/>
    </source>
</evidence>
<dbReference type="GO" id="GO:0036002">
    <property type="term" value="F:pre-mRNA binding"/>
    <property type="evidence" value="ECO:0007669"/>
    <property type="project" value="TreeGrafter"/>
</dbReference>
<accession>A0A0W0D4J7</accession>
<dbReference type="PANTHER" id="PTHR14089">
    <property type="entry name" value="PRE-MRNA-SPLICING FACTOR RBM22"/>
    <property type="match status" value="1"/>
</dbReference>
<evidence type="ECO:0000313" key="14">
    <source>
        <dbReference type="Proteomes" id="UP000054886"/>
    </source>
</evidence>
<evidence type="ECO:0000256" key="3">
    <source>
        <dbReference type="ARBA" id="ARBA00019060"/>
    </source>
</evidence>
<dbReference type="GO" id="GO:0071007">
    <property type="term" value="C:U2-type catalytic step 2 spliceosome"/>
    <property type="evidence" value="ECO:0007669"/>
    <property type="project" value="TreeGrafter"/>
</dbReference>
<dbReference type="EMBL" id="LLZZ01000153">
    <property type="protein sequence ID" value="KTA98447.1"/>
    <property type="molecule type" value="Genomic_DNA"/>
</dbReference>
<gene>
    <name evidence="13" type="ORF">AO440_005141</name>
    <name evidence="12" type="ORF">AO440_005394</name>
</gene>
<dbReference type="InterPro" id="IPR034356">
    <property type="entry name" value="Slt11_RRM"/>
</dbReference>
<comment type="function">
    <text evidence="9">Involved in pre-mRNA splicing. Facilitates the cooperative formation of U2/U6 helix II in association with stem II in the spliceosome. Binds to RNA.</text>
</comment>
<dbReference type="GO" id="GO:0017070">
    <property type="term" value="F:U6 snRNA binding"/>
    <property type="evidence" value="ECO:0007669"/>
    <property type="project" value="EnsemblFungi"/>
</dbReference>
<dbReference type="GO" id="GO:0071006">
    <property type="term" value="C:U2-type catalytic step 1 spliceosome"/>
    <property type="evidence" value="ECO:0007669"/>
    <property type="project" value="TreeGrafter"/>
</dbReference>
<dbReference type="VEuPathDB" id="FungiDB:B1J91_L07458g"/>
<comment type="caution">
    <text evidence="13">The sequence shown here is derived from an EMBL/GenBank/DDBJ whole genome shotgun (WGS) entry which is preliminary data.</text>
</comment>
<comment type="subcellular location">
    <subcellularLocation>
        <location evidence="1">Nucleus</location>
    </subcellularLocation>
</comment>
<feature type="region of interest" description="Disordered" evidence="10">
    <location>
        <begin position="339"/>
        <end position="364"/>
    </location>
</feature>